<dbReference type="OrthoDB" id="4488198at2759"/>
<feature type="chain" id="PRO_5024849756" description="Necrosis-inducing factor-domain-containing protein" evidence="1">
    <location>
        <begin position="20"/>
        <end position="132"/>
    </location>
</feature>
<keyword evidence="1" id="KW-0732">Signal</keyword>
<evidence type="ECO:0000256" key="1">
    <source>
        <dbReference type="SAM" id="SignalP"/>
    </source>
</evidence>
<dbReference type="EMBL" id="ML743568">
    <property type="protein sequence ID" value="KAE8138964.1"/>
    <property type="molecule type" value="Genomic_DNA"/>
</dbReference>
<dbReference type="AlphaFoldDB" id="A0A5N6T0E7"/>
<name>A0A5N6T0E7_ASPPS</name>
<reference evidence="2 3" key="1">
    <citation type="submission" date="2019-04" db="EMBL/GenBank/DDBJ databases">
        <title>Friends and foes A comparative genomics study of 23 Aspergillus species from section Flavi.</title>
        <authorList>
            <consortium name="DOE Joint Genome Institute"/>
            <person name="Kjaerbolling I."/>
            <person name="Vesth T."/>
            <person name="Frisvad J.C."/>
            <person name="Nybo J.L."/>
            <person name="Theobald S."/>
            <person name="Kildgaard S."/>
            <person name="Isbrandt T."/>
            <person name="Kuo A."/>
            <person name="Sato A."/>
            <person name="Lyhne E.K."/>
            <person name="Kogle M.E."/>
            <person name="Wiebenga A."/>
            <person name="Kun R.S."/>
            <person name="Lubbers R.J."/>
            <person name="Makela M.R."/>
            <person name="Barry K."/>
            <person name="Chovatia M."/>
            <person name="Clum A."/>
            <person name="Daum C."/>
            <person name="Haridas S."/>
            <person name="He G."/>
            <person name="LaButti K."/>
            <person name="Lipzen A."/>
            <person name="Mondo S."/>
            <person name="Riley R."/>
            <person name="Salamov A."/>
            <person name="Simmons B.A."/>
            <person name="Magnuson J.K."/>
            <person name="Henrissat B."/>
            <person name="Mortensen U.H."/>
            <person name="Larsen T.O."/>
            <person name="Devries R.P."/>
            <person name="Grigoriev I.V."/>
            <person name="Machida M."/>
            <person name="Baker S.E."/>
            <person name="Andersen M.R."/>
        </authorList>
    </citation>
    <scope>NUCLEOTIDE SEQUENCE [LARGE SCALE GENOMIC DNA]</scope>
    <source>
        <strain evidence="2 3">CBS 117625</strain>
    </source>
</reference>
<dbReference type="Proteomes" id="UP000325672">
    <property type="component" value="Unassembled WGS sequence"/>
</dbReference>
<dbReference type="RefSeq" id="XP_031915027.1">
    <property type="nucleotide sequence ID" value="XM_032054213.1"/>
</dbReference>
<dbReference type="GeneID" id="43638423"/>
<feature type="signal peptide" evidence="1">
    <location>
        <begin position="1"/>
        <end position="19"/>
    </location>
</feature>
<gene>
    <name evidence="2" type="ORF">BDV38DRAFT_243339</name>
</gene>
<evidence type="ECO:0000313" key="3">
    <source>
        <dbReference type="Proteomes" id="UP000325672"/>
    </source>
</evidence>
<evidence type="ECO:0008006" key="4">
    <source>
        <dbReference type="Google" id="ProtNLM"/>
    </source>
</evidence>
<evidence type="ECO:0000313" key="2">
    <source>
        <dbReference type="EMBL" id="KAE8138964.1"/>
    </source>
</evidence>
<organism evidence="2 3">
    <name type="scientific">Aspergillus pseudotamarii</name>
    <dbReference type="NCBI Taxonomy" id="132259"/>
    <lineage>
        <taxon>Eukaryota</taxon>
        <taxon>Fungi</taxon>
        <taxon>Dikarya</taxon>
        <taxon>Ascomycota</taxon>
        <taxon>Pezizomycotina</taxon>
        <taxon>Eurotiomycetes</taxon>
        <taxon>Eurotiomycetidae</taxon>
        <taxon>Eurotiales</taxon>
        <taxon>Aspergillaceae</taxon>
        <taxon>Aspergillus</taxon>
        <taxon>Aspergillus subgen. Circumdati</taxon>
    </lineage>
</organism>
<sequence>MLFTNALIFALAAVTGTQALEFPNPTVGCHDDMLVDVEEARRAADQLASTCDSGTPVLKDSKMHSAYGSAMAFVCNWGKDSQGCSHQAINEAIRLVNAECGENVGGYVQIDAWAKQYGRLSTSSNPCPNLNG</sequence>
<keyword evidence="3" id="KW-1185">Reference proteome</keyword>
<accession>A0A5N6T0E7</accession>
<protein>
    <recommendedName>
        <fullName evidence="4">Necrosis-inducing factor-domain-containing protein</fullName>
    </recommendedName>
</protein>
<proteinExistence type="predicted"/>